<dbReference type="EMBL" id="UINC01001566">
    <property type="protein sequence ID" value="SUZ83779.1"/>
    <property type="molecule type" value="Genomic_DNA"/>
</dbReference>
<sequence>MSKLALKMKNTFSFFVLPSAYISGVRVQSIEDNKCVVRVKHRWINQNPFKSLYWAVQAMAAEMPAGLLLQNKIKKSGHSIAMLLIGSTSKFTKKATGKILFTYDKGQDLDKLINDAVKTKLPQKISINTKGIDEKGDVVSEFSFKWSIKLRFRKKS</sequence>
<evidence type="ECO:0008006" key="2">
    <source>
        <dbReference type="Google" id="ProtNLM"/>
    </source>
</evidence>
<reference evidence="1" key="1">
    <citation type="submission" date="2018-05" db="EMBL/GenBank/DDBJ databases">
        <authorList>
            <person name="Lanie J.A."/>
            <person name="Ng W.-L."/>
            <person name="Kazmierczak K.M."/>
            <person name="Andrzejewski T.M."/>
            <person name="Davidsen T.M."/>
            <person name="Wayne K.J."/>
            <person name="Tettelin H."/>
            <person name="Glass J.I."/>
            <person name="Rusch D."/>
            <person name="Podicherti R."/>
            <person name="Tsui H.-C.T."/>
            <person name="Winkler M.E."/>
        </authorList>
    </citation>
    <scope>NUCLEOTIDE SEQUENCE</scope>
</reference>
<gene>
    <name evidence="1" type="ORF">METZ01_LOCUS36633</name>
</gene>
<evidence type="ECO:0000313" key="1">
    <source>
        <dbReference type="EMBL" id="SUZ83779.1"/>
    </source>
</evidence>
<dbReference type="InterPro" id="IPR027961">
    <property type="entry name" value="DUF4442"/>
</dbReference>
<protein>
    <recommendedName>
        <fullName evidence="2">Thioesterase putative domain-containing protein</fullName>
    </recommendedName>
</protein>
<dbReference type="AlphaFoldDB" id="A0A381QYS8"/>
<accession>A0A381QYS8</accession>
<organism evidence="1">
    <name type="scientific">marine metagenome</name>
    <dbReference type="NCBI Taxonomy" id="408172"/>
    <lineage>
        <taxon>unclassified sequences</taxon>
        <taxon>metagenomes</taxon>
        <taxon>ecological metagenomes</taxon>
    </lineage>
</organism>
<proteinExistence type="predicted"/>
<dbReference type="Pfam" id="PF14539">
    <property type="entry name" value="DUF4442"/>
    <property type="match status" value="1"/>
</dbReference>
<dbReference type="Gene3D" id="3.10.129.10">
    <property type="entry name" value="Hotdog Thioesterase"/>
    <property type="match status" value="1"/>
</dbReference>
<name>A0A381QYS8_9ZZZZ</name>
<dbReference type="SUPFAM" id="SSF54637">
    <property type="entry name" value="Thioesterase/thiol ester dehydrase-isomerase"/>
    <property type="match status" value="1"/>
</dbReference>
<dbReference type="InterPro" id="IPR029069">
    <property type="entry name" value="HotDog_dom_sf"/>
</dbReference>